<keyword evidence="1" id="KW-0732">Signal</keyword>
<dbReference type="OrthoDB" id="2160190at2759"/>
<name>A0A9X6RM14_HYPEX</name>
<dbReference type="AlphaFoldDB" id="A0A9X6RM14"/>
<dbReference type="EMBL" id="MTYJ01000297">
    <property type="protein sequence ID" value="OWA52998.1"/>
    <property type="molecule type" value="Genomic_DNA"/>
</dbReference>
<evidence type="ECO:0000313" key="3">
    <source>
        <dbReference type="Proteomes" id="UP000192578"/>
    </source>
</evidence>
<evidence type="ECO:0000256" key="1">
    <source>
        <dbReference type="SAM" id="SignalP"/>
    </source>
</evidence>
<gene>
    <name evidence="2" type="ORF">BV898_17436</name>
</gene>
<dbReference type="Proteomes" id="UP000192578">
    <property type="component" value="Unassembled WGS sequence"/>
</dbReference>
<keyword evidence="3" id="KW-1185">Reference proteome</keyword>
<evidence type="ECO:0000313" key="2">
    <source>
        <dbReference type="EMBL" id="OWA52998.1"/>
    </source>
</evidence>
<sequence length="232" mass="25111">MWDIIVAFFLTSFIILTKTDGGRTVDKLCVSPSAALSCDSDAECTDSCIKDFLGPTGKCGPFRSTHVCYCNGCAIINKAVFNSSSGHDDQPPAEYFCYFYTNQTYSCKTGCEPNGEDQKLNSSTNDSNVKFYDMLCKSNVPLLSSKSWETGPHSIVPREQINTAHDPEILATCSFYKSMVFDCNGVTDCKEADNENRCGSAAPWSGQYSGSPETGFKVNGTIVRTGSDAGNG</sequence>
<feature type="chain" id="PRO_5040981228" description="Secreted protein" evidence="1">
    <location>
        <begin position="22"/>
        <end position="232"/>
    </location>
</feature>
<feature type="signal peptide" evidence="1">
    <location>
        <begin position="1"/>
        <end position="21"/>
    </location>
</feature>
<protein>
    <recommendedName>
        <fullName evidence="4">Secreted protein</fullName>
    </recommendedName>
</protein>
<comment type="caution">
    <text evidence="2">The sequence shown here is derived from an EMBL/GenBank/DDBJ whole genome shotgun (WGS) entry which is preliminary data.</text>
</comment>
<accession>A0A9X6RM14</accession>
<proteinExistence type="predicted"/>
<reference evidence="3" key="1">
    <citation type="submission" date="2017-01" db="EMBL/GenBank/DDBJ databases">
        <title>Comparative genomics of anhydrobiosis in the tardigrade Hypsibius dujardini.</title>
        <authorList>
            <person name="Yoshida Y."/>
            <person name="Koutsovoulos G."/>
            <person name="Laetsch D."/>
            <person name="Stevens L."/>
            <person name="Kumar S."/>
            <person name="Horikawa D."/>
            <person name="Ishino K."/>
            <person name="Komine S."/>
            <person name="Tomita M."/>
            <person name="Blaxter M."/>
            <person name="Arakawa K."/>
        </authorList>
    </citation>
    <scope>NUCLEOTIDE SEQUENCE [LARGE SCALE GENOMIC DNA]</scope>
    <source>
        <strain evidence="3">Z151</strain>
    </source>
</reference>
<organism evidence="2 3">
    <name type="scientific">Hypsibius exemplaris</name>
    <name type="common">Freshwater tardigrade</name>
    <dbReference type="NCBI Taxonomy" id="2072580"/>
    <lineage>
        <taxon>Eukaryota</taxon>
        <taxon>Metazoa</taxon>
        <taxon>Ecdysozoa</taxon>
        <taxon>Tardigrada</taxon>
        <taxon>Eutardigrada</taxon>
        <taxon>Parachela</taxon>
        <taxon>Hypsibioidea</taxon>
        <taxon>Hypsibiidae</taxon>
        <taxon>Hypsibius</taxon>
    </lineage>
</organism>
<evidence type="ECO:0008006" key="4">
    <source>
        <dbReference type="Google" id="ProtNLM"/>
    </source>
</evidence>